<keyword evidence="2" id="KW-1185">Reference proteome</keyword>
<dbReference type="EMBL" id="QPFP01000123">
    <property type="protein sequence ID" value="TEB21059.1"/>
    <property type="molecule type" value="Genomic_DNA"/>
</dbReference>
<accession>A0A4Y7SIK6</accession>
<comment type="caution">
    <text evidence="1">The sequence shown here is derived from an EMBL/GenBank/DDBJ whole genome shotgun (WGS) entry which is preliminary data.</text>
</comment>
<organism evidence="1 2">
    <name type="scientific">Coprinellus micaceus</name>
    <name type="common">Glistening ink-cap mushroom</name>
    <name type="synonym">Coprinus micaceus</name>
    <dbReference type="NCBI Taxonomy" id="71717"/>
    <lineage>
        <taxon>Eukaryota</taxon>
        <taxon>Fungi</taxon>
        <taxon>Dikarya</taxon>
        <taxon>Basidiomycota</taxon>
        <taxon>Agaricomycotina</taxon>
        <taxon>Agaricomycetes</taxon>
        <taxon>Agaricomycetidae</taxon>
        <taxon>Agaricales</taxon>
        <taxon>Agaricineae</taxon>
        <taxon>Psathyrellaceae</taxon>
        <taxon>Coprinellus</taxon>
    </lineage>
</organism>
<reference evidence="1 2" key="1">
    <citation type="journal article" date="2019" name="Nat. Ecol. Evol.">
        <title>Megaphylogeny resolves global patterns of mushroom evolution.</title>
        <authorList>
            <person name="Varga T."/>
            <person name="Krizsan K."/>
            <person name="Foldi C."/>
            <person name="Dima B."/>
            <person name="Sanchez-Garcia M."/>
            <person name="Sanchez-Ramirez S."/>
            <person name="Szollosi G.J."/>
            <person name="Szarkandi J.G."/>
            <person name="Papp V."/>
            <person name="Albert L."/>
            <person name="Andreopoulos W."/>
            <person name="Angelini C."/>
            <person name="Antonin V."/>
            <person name="Barry K.W."/>
            <person name="Bougher N.L."/>
            <person name="Buchanan P."/>
            <person name="Buyck B."/>
            <person name="Bense V."/>
            <person name="Catcheside P."/>
            <person name="Chovatia M."/>
            <person name="Cooper J."/>
            <person name="Damon W."/>
            <person name="Desjardin D."/>
            <person name="Finy P."/>
            <person name="Geml J."/>
            <person name="Haridas S."/>
            <person name="Hughes K."/>
            <person name="Justo A."/>
            <person name="Karasinski D."/>
            <person name="Kautmanova I."/>
            <person name="Kiss B."/>
            <person name="Kocsube S."/>
            <person name="Kotiranta H."/>
            <person name="LaButti K.M."/>
            <person name="Lechner B.E."/>
            <person name="Liimatainen K."/>
            <person name="Lipzen A."/>
            <person name="Lukacs Z."/>
            <person name="Mihaltcheva S."/>
            <person name="Morgado L.N."/>
            <person name="Niskanen T."/>
            <person name="Noordeloos M.E."/>
            <person name="Ohm R.A."/>
            <person name="Ortiz-Santana B."/>
            <person name="Ovrebo C."/>
            <person name="Racz N."/>
            <person name="Riley R."/>
            <person name="Savchenko A."/>
            <person name="Shiryaev A."/>
            <person name="Soop K."/>
            <person name="Spirin V."/>
            <person name="Szebenyi C."/>
            <person name="Tomsovsky M."/>
            <person name="Tulloss R.E."/>
            <person name="Uehling J."/>
            <person name="Grigoriev I.V."/>
            <person name="Vagvolgyi C."/>
            <person name="Papp T."/>
            <person name="Martin F.M."/>
            <person name="Miettinen O."/>
            <person name="Hibbett D.S."/>
            <person name="Nagy L.G."/>
        </authorList>
    </citation>
    <scope>NUCLEOTIDE SEQUENCE [LARGE SCALE GENOMIC DNA]</scope>
    <source>
        <strain evidence="1 2">FP101781</strain>
    </source>
</reference>
<gene>
    <name evidence="1" type="ORF">FA13DRAFT_169581</name>
</gene>
<sequence length="132" mass="15425">MANKGTRIAQDRDFPGCKQRYRRSSTMAWLDLTGYLHNPITQFEPRVSVNYRYAECWVYIDGLSGPRVDAYVRDMESSPDSITLMEVMFALNLRQVAFVLVKLRYNAEAPRGRMYKVVSHVFRTADSHYYEP</sequence>
<evidence type="ECO:0000313" key="2">
    <source>
        <dbReference type="Proteomes" id="UP000298030"/>
    </source>
</evidence>
<dbReference type="AlphaFoldDB" id="A0A4Y7SIK6"/>
<proteinExistence type="predicted"/>
<name>A0A4Y7SIK6_COPMI</name>
<dbReference type="Proteomes" id="UP000298030">
    <property type="component" value="Unassembled WGS sequence"/>
</dbReference>
<evidence type="ECO:0000313" key="1">
    <source>
        <dbReference type="EMBL" id="TEB21059.1"/>
    </source>
</evidence>
<protein>
    <submittedName>
        <fullName evidence="1">Uncharacterized protein</fullName>
    </submittedName>
</protein>